<proteinExistence type="predicted"/>
<evidence type="ECO:0000313" key="2">
    <source>
        <dbReference type="Proteomes" id="UP000011945"/>
    </source>
</evidence>
<dbReference type="Proteomes" id="UP000011945">
    <property type="component" value="Unassembled WGS sequence"/>
</dbReference>
<organism evidence="1 2">
    <name type="scientific">Helicobacter pylori HP260AFii</name>
    <dbReference type="NCBI Taxonomy" id="1159077"/>
    <lineage>
        <taxon>Bacteria</taxon>
        <taxon>Pseudomonadati</taxon>
        <taxon>Campylobacterota</taxon>
        <taxon>Epsilonproteobacteria</taxon>
        <taxon>Campylobacterales</taxon>
        <taxon>Helicobacteraceae</taxon>
        <taxon>Helicobacter</taxon>
    </lineage>
</organism>
<protein>
    <submittedName>
        <fullName evidence="1">Uncharacterized protein</fullName>
    </submittedName>
</protein>
<sequence length="47" mass="5606">MVYKRFCAFFECEQLNFNQNSQANRGGILQHSPKKERFKEGFQYANT</sequence>
<gene>
    <name evidence="1" type="ORF">HMPREF1449_00331</name>
</gene>
<reference evidence="1 2" key="1">
    <citation type="submission" date="2012-12" db="EMBL/GenBank/DDBJ databases">
        <authorList>
            <person name="Weinstock G."/>
            <person name="Sodergren E."/>
            <person name="Lobos E.A."/>
            <person name="Fulton L."/>
            <person name="Fulton R."/>
            <person name="Courtney L."/>
            <person name="Fronick C."/>
            <person name="O'Laughlin M."/>
            <person name="Godfrey J."/>
            <person name="Wilson R.M."/>
            <person name="Miner T."/>
            <person name="Farmer C."/>
            <person name="Delehaunty K."/>
            <person name="Cordes M."/>
            <person name="Minx P."/>
            <person name="Tomlinson C."/>
            <person name="Chen J."/>
            <person name="Wollam A."/>
            <person name="Pepin K.H."/>
            <person name="Bhonagiri V."/>
            <person name="Zhang X."/>
            <person name="Suruliraj S."/>
            <person name="Antonio M."/>
            <person name="Secka O."/>
            <person name="Thomas J."/>
            <person name="Warren W."/>
            <person name="Mitreva M."/>
            <person name="Mardis E.R."/>
            <person name="Wilson R.K."/>
        </authorList>
    </citation>
    <scope>NUCLEOTIDE SEQUENCE [LARGE SCALE GENOMIC DNA]</scope>
    <source>
        <strain evidence="1 2">HP260AFii</strain>
    </source>
</reference>
<comment type="caution">
    <text evidence="1">The sequence shown here is derived from an EMBL/GenBank/DDBJ whole genome shotgun (WGS) entry which is preliminary data.</text>
</comment>
<dbReference type="AlphaFoldDB" id="A0ABC9SB63"/>
<name>A0ABC9SB63_HELPX</name>
<dbReference type="EMBL" id="APEZ01000012">
    <property type="protein sequence ID" value="EMH67930.1"/>
    <property type="molecule type" value="Genomic_DNA"/>
</dbReference>
<accession>A0ABC9SB63</accession>
<evidence type="ECO:0000313" key="1">
    <source>
        <dbReference type="EMBL" id="EMH67930.1"/>
    </source>
</evidence>